<feature type="active site" evidence="8 10">
    <location>
        <position position="126"/>
    </location>
</feature>
<dbReference type="InterPro" id="IPR029045">
    <property type="entry name" value="ClpP/crotonase-like_dom_sf"/>
</dbReference>
<evidence type="ECO:0000256" key="9">
    <source>
        <dbReference type="PROSITE-ProRule" id="PRU10085"/>
    </source>
</evidence>
<protein>
    <recommendedName>
        <fullName evidence="8 12">ATP-dependent Clp protease proteolytic subunit</fullName>
        <ecNumber evidence="8 11">3.4.21.92</ecNumber>
    </recommendedName>
    <alternativeName>
        <fullName evidence="8">Endopeptidase Clp</fullName>
    </alternativeName>
</protein>
<dbReference type="GO" id="GO:0004252">
    <property type="term" value="F:serine-type endopeptidase activity"/>
    <property type="evidence" value="ECO:0007669"/>
    <property type="project" value="UniProtKB-UniRule"/>
</dbReference>
<organism evidence="13">
    <name type="scientific">Kingdonia uniflora</name>
    <dbReference type="NCBI Taxonomy" id="39325"/>
    <lineage>
        <taxon>Eukaryota</taxon>
        <taxon>Viridiplantae</taxon>
        <taxon>Streptophyta</taxon>
        <taxon>Embryophyta</taxon>
        <taxon>Tracheophyta</taxon>
        <taxon>Spermatophyta</taxon>
        <taxon>Magnoliopsida</taxon>
        <taxon>Ranunculales</taxon>
        <taxon>Circaeasteraceae</taxon>
        <taxon>Kingdonia</taxon>
    </lineage>
</organism>
<evidence type="ECO:0000256" key="1">
    <source>
        <dbReference type="ARBA" id="ARBA00007039"/>
    </source>
</evidence>
<gene>
    <name evidence="8 13" type="primary">clpP</name>
    <name evidence="13" type="ORF">KiunCp046</name>
</gene>
<sequence>MPIGVPKVPFRIPGDEEATWVDLYNRLHRERALFLGQEIDGEIAATLNGLMVFLSIEDPTRDLFIFINSPGGGVISGIGIFDMMQYVTPDVHTICMGLAASMASLILVGGKITERLAFPHARVMIHQPASSFFKDKTGEHVLEANELKNLRETLARVYAQRTGTPFRVVYEDMERDVFMSATEAQAHGIVDLVGV</sequence>
<dbReference type="RefSeq" id="YP_009427923.1">
    <property type="nucleotide sequence ID" value="NC_035873.1"/>
</dbReference>
<evidence type="ECO:0000256" key="2">
    <source>
        <dbReference type="ARBA" id="ARBA00022640"/>
    </source>
</evidence>
<dbReference type="Pfam" id="PF00574">
    <property type="entry name" value="CLP_protease"/>
    <property type="match status" value="1"/>
</dbReference>
<evidence type="ECO:0000256" key="10">
    <source>
        <dbReference type="PROSITE-ProRule" id="PRU10086"/>
    </source>
</evidence>
<comment type="subcellular location">
    <subcellularLocation>
        <location evidence="8">Plastid</location>
        <location evidence="8">Chloroplast stroma</location>
    </subcellularLocation>
</comment>
<dbReference type="InterPro" id="IPR023562">
    <property type="entry name" value="ClpP/TepA"/>
</dbReference>
<dbReference type="GO" id="GO:0009368">
    <property type="term" value="C:endopeptidase Clp complex"/>
    <property type="evidence" value="ECO:0007669"/>
    <property type="project" value="TreeGrafter"/>
</dbReference>
<keyword evidence="3 8" id="KW-0645">Protease</keyword>
<evidence type="ECO:0000256" key="5">
    <source>
        <dbReference type="ARBA" id="ARBA00022825"/>
    </source>
</evidence>
<dbReference type="PRINTS" id="PR00127">
    <property type="entry name" value="CLPPROTEASEP"/>
</dbReference>
<evidence type="ECO:0000313" key="13">
    <source>
        <dbReference type="EMBL" id="ASV47799.1"/>
    </source>
</evidence>
<dbReference type="PANTHER" id="PTHR10381:SF73">
    <property type="entry name" value="ATP-DEPENDENT CLP PROTEASE PROTEOLYTIC SUBUNIT"/>
    <property type="match status" value="1"/>
</dbReference>
<evidence type="ECO:0000256" key="8">
    <source>
        <dbReference type="HAMAP-Rule" id="MF_00444"/>
    </source>
</evidence>
<dbReference type="HAMAP" id="MF_00444">
    <property type="entry name" value="ClpP"/>
    <property type="match status" value="1"/>
</dbReference>
<dbReference type="InterPro" id="IPR018215">
    <property type="entry name" value="ClpP_Ser_AS"/>
</dbReference>
<dbReference type="Gene3D" id="3.90.226.10">
    <property type="entry name" value="2-enoyl-CoA Hydratase, Chain A, domain 1"/>
    <property type="match status" value="1"/>
</dbReference>
<keyword evidence="5 8" id="KW-0720">Serine protease</keyword>
<dbReference type="EC" id="3.4.21.92" evidence="8 11"/>
<evidence type="ECO:0000256" key="11">
    <source>
        <dbReference type="RuleBase" id="RU000549"/>
    </source>
</evidence>
<name>A0A286LS17_9MAGN</name>
<evidence type="ECO:0000256" key="4">
    <source>
        <dbReference type="ARBA" id="ARBA00022801"/>
    </source>
</evidence>
<dbReference type="GO" id="GO:0009570">
    <property type="term" value="C:chloroplast stroma"/>
    <property type="evidence" value="ECO:0007669"/>
    <property type="project" value="UniProtKB-SubCell"/>
</dbReference>
<keyword evidence="4 8" id="KW-0378">Hydrolase</keyword>
<dbReference type="PROSITE" id="PS00382">
    <property type="entry name" value="CLP_PROTEASE_HIS"/>
    <property type="match status" value="1"/>
</dbReference>
<dbReference type="GO" id="GO:0006515">
    <property type="term" value="P:protein quality control for misfolded or incompletely synthesized proteins"/>
    <property type="evidence" value="ECO:0007669"/>
    <property type="project" value="TreeGrafter"/>
</dbReference>
<dbReference type="GO" id="GO:0004176">
    <property type="term" value="F:ATP-dependent peptidase activity"/>
    <property type="evidence" value="ECO:0007669"/>
    <property type="project" value="InterPro"/>
</dbReference>
<proteinExistence type="inferred from homology"/>
<dbReference type="AlphaFoldDB" id="A0A286LS17"/>
<dbReference type="PANTHER" id="PTHR10381">
    <property type="entry name" value="ATP-DEPENDENT CLP PROTEASE PROTEOLYTIC SUBUNIT"/>
    <property type="match status" value="1"/>
</dbReference>
<keyword evidence="13" id="KW-0150">Chloroplast</keyword>
<comment type="catalytic activity">
    <reaction evidence="6 8 10">
        <text>Hydrolysis of proteins to small peptides in the presence of ATP and magnesium. alpha-casein is the usual test substrate. In the absence of ATP, only oligopeptides shorter than five residues are hydrolyzed (such as succinyl-Leu-Tyr-|-NHMec, and Leu-Tyr-Leu-|-Tyr-Trp, in which cleavage of the -Tyr-|-Leu- and -Tyr-|-Trp bonds also occurs).</text>
        <dbReference type="EC" id="3.4.21.92"/>
    </reaction>
</comment>
<feature type="active site" description="Nucleophile" evidence="8">
    <location>
        <position position="101"/>
    </location>
</feature>
<feature type="active site" evidence="9">
    <location>
        <position position="101"/>
    </location>
</feature>
<dbReference type="PROSITE" id="PS00381">
    <property type="entry name" value="CLP_PROTEASE_SER"/>
    <property type="match status" value="1"/>
</dbReference>
<comment type="similarity">
    <text evidence="1 8 12">Belongs to the peptidase S14 family.</text>
</comment>
<keyword evidence="2 13" id="KW-0934">Plastid</keyword>
<accession>A0A286LS17</accession>
<comment type="function">
    <text evidence="7 8">Cleaves peptides in various proteins in a process that requires ATP hydrolysis. Has a chymotrypsin-like activity. Plays a major role in the degradation of misfolded proteins.</text>
</comment>
<dbReference type="GO" id="GO:0051117">
    <property type="term" value="F:ATPase binding"/>
    <property type="evidence" value="ECO:0007669"/>
    <property type="project" value="TreeGrafter"/>
</dbReference>
<dbReference type="CDD" id="cd07017">
    <property type="entry name" value="S14_ClpP_2"/>
    <property type="match status" value="1"/>
</dbReference>
<dbReference type="InterPro" id="IPR033135">
    <property type="entry name" value="ClpP_His_AS"/>
</dbReference>
<dbReference type="FunFam" id="3.90.226.10:FF:000006">
    <property type="entry name" value="ATP-dependent Clp protease proteolytic subunit"/>
    <property type="match status" value="1"/>
</dbReference>
<dbReference type="GeneID" id="33949158"/>
<evidence type="ECO:0000256" key="3">
    <source>
        <dbReference type="ARBA" id="ARBA00022670"/>
    </source>
</evidence>
<reference evidence="13" key="1">
    <citation type="journal article" date="2017" name="BMC Genomics">
        <title>Complete plastome sequencing of both living species of Circaeasteraceae (Ranunculales) reveals unusual rearrangements and the loss of the ndh gene family.</title>
        <authorList>
            <person name="Sun Y."/>
            <person name="Moore M.J."/>
            <person name="Lin N."/>
            <person name="Adelalu K.F."/>
            <person name="Meng A."/>
            <person name="Jian S."/>
            <person name="Yang L."/>
            <person name="Li J."/>
            <person name="Wang H."/>
        </authorList>
    </citation>
    <scope>NUCLEOTIDE SEQUENCE</scope>
</reference>
<dbReference type="SUPFAM" id="SSF52096">
    <property type="entry name" value="ClpP/crotonase"/>
    <property type="match status" value="1"/>
</dbReference>
<evidence type="ECO:0000256" key="6">
    <source>
        <dbReference type="ARBA" id="ARBA00034021"/>
    </source>
</evidence>
<evidence type="ECO:0000256" key="7">
    <source>
        <dbReference type="ARBA" id="ARBA00055217"/>
    </source>
</evidence>
<comment type="subunit">
    <text evidence="8">Component of the chloroplastic Clp protease core complex.</text>
</comment>
<geneLocation type="chloroplast" evidence="13"/>
<dbReference type="InterPro" id="IPR001907">
    <property type="entry name" value="ClpP"/>
</dbReference>
<dbReference type="EMBL" id="KY908401">
    <property type="protein sequence ID" value="ASV47799.1"/>
    <property type="molecule type" value="Genomic_DNA"/>
</dbReference>
<evidence type="ECO:0000256" key="12">
    <source>
        <dbReference type="RuleBase" id="RU003567"/>
    </source>
</evidence>